<dbReference type="InterPro" id="IPR038610">
    <property type="entry name" value="FliK-like_C_sf"/>
</dbReference>
<comment type="caution">
    <text evidence="3">The sequence shown here is derived from an EMBL/GenBank/DDBJ whole genome shotgun (WGS) entry which is preliminary data.</text>
</comment>
<sequence length="446" mass="50466">MNMQIGQLLSMKSDTAFGEINQPGHTATNFFDILLGAQHKMTSTMLQDDTKESIFSIEEALQQFLKEGKGIVENFLPELAFLLSEEVFLSPWNMTDTPFFSELPTEVQQLLLEWLSLSEEEQLDTVVTWLEGSEMAVNSGVLFDMKQHFERAMAATFIITEALSQAKMEESTELLQALENVSKVAEGSSMTIFSPTFFAAIQSLMDPLLGKQSSVTNARTHQEALVHRGEQLLSFLSISEPPEKQIGNMERNANDYLKQVLARHFHTNHPSASPATASHIADTGVMSKVEQMTLYLGEAKTEHARAQEFIRQFQQLLGRSSLQSFKNGTTELSIKLHPEHLGRLDIKIVHENGRLHARLITTTQLAKEMVESQLHQLRQAFVQQNIGIERIDVQQSPLSYLQQEGREQKERDETPSKQRKNKNNREESTSADFEEVLAQLTFNEKV</sequence>
<dbReference type="Pfam" id="PF02120">
    <property type="entry name" value="Flg_hook"/>
    <property type="match status" value="1"/>
</dbReference>
<reference evidence="4" key="1">
    <citation type="journal article" date="2019" name="Int. J. Syst. Evol. Microbiol.">
        <title>The Global Catalogue of Microorganisms (GCM) 10K type strain sequencing project: providing services to taxonomists for standard genome sequencing and annotation.</title>
        <authorList>
            <consortium name="The Broad Institute Genomics Platform"/>
            <consortium name="The Broad Institute Genome Sequencing Center for Infectious Disease"/>
            <person name="Wu L."/>
            <person name="Ma J."/>
        </authorList>
    </citation>
    <scope>NUCLEOTIDE SEQUENCE [LARGE SCALE GENOMIC DNA]</scope>
    <source>
        <strain evidence="4">CGMCC 1.15790</strain>
    </source>
</reference>
<keyword evidence="4" id="KW-1185">Reference proteome</keyword>
<accession>A0ABW0U3W3</accession>
<gene>
    <name evidence="3" type="ORF">ACFPTR_04155</name>
</gene>
<dbReference type="Gene3D" id="3.30.750.140">
    <property type="match status" value="1"/>
</dbReference>
<keyword evidence="3" id="KW-0282">Flagellum</keyword>
<feature type="compositionally biased region" description="Basic and acidic residues" evidence="1">
    <location>
        <begin position="404"/>
        <end position="416"/>
    </location>
</feature>
<protein>
    <submittedName>
        <fullName evidence="3">Flagellar hook-length control protein FliK</fullName>
    </submittedName>
</protein>
<proteinExistence type="predicted"/>
<keyword evidence="3" id="KW-0966">Cell projection</keyword>
<evidence type="ECO:0000256" key="1">
    <source>
        <dbReference type="SAM" id="MobiDB-lite"/>
    </source>
</evidence>
<dbReference type="RefSeq" id="WP_270898001.1">
    <property type="nucleotide sequence ID" value="NZ_JBHSPF010000018.1"/>
</dbReference>
<dbReference type="Proteomes" id="UP001596143">
    <property type="component" value="Unassembled WGS sequence"/>
</dbReference>
<evidence type="ECO:0000313" key="4">
    <source>
        <dbReference type="Proteomes" id="UP001596143"/>
    </source>
</evidence>
<feature type="region of interest" description="Disordered" evidence="1">
    <location>
        <begin position="401"/>
        <end position="434"/>
    </location>
</feature>
<dbReference type="InterPro" id="IPR021136">
    <property type="entry name" value="Flagellar_hook_control-like_C"/>
</dbReference>
<organism evidence="3 4">
    <name type="scientific">Aliibacillus thermotolerans</name>
    <dbReference type="NCBI Taxonomy" id="1834418"/>
    <lineage>
        <taxon>Bacteria</taxon>
        <taxon>Bacillati</taxon>
        <taxon>Bacillota</taxon>
        <taxon>Bacilli</taxon>
        <taxon>Bacillales</taxon>
        <taxon>Bacillaceae</taxon>
        <taxon>Aliibacillus</taxon>
    </lineage>
</organism>
<dbReference type="PANTHER" id="PTHR37533:SF2">
    <property type="entry name" value="FLAGELLAR HOOK-LENGTH CONTROL PROTEIN"/>
    <property type="match status" value="1"/>
</dbReference>
<dbReference type="PANTHER" id="PTHR37533">
    <property type="entry name" value="FLAGELLAR HOOK-LENGTH CONTROL PROTEIN"/>
    <property type="match status" value="1"/>
</dbReference>
<feature type="domain" description="Flagellar hook-length control protein-like C-terminal" evidence="2">
    <location>
        <begin position="321"/>
        <end position="396"/>
    </location>
</feature>
<dbReference type="EMBL" id="JBHSPF010000018">
    <property type="protein sequence ID" value="MFC5628086.1"/>
    <property type="molecule type" value="Genomic_DNA"/>
</dbReference>
<name>A0ABW0U3W3_9BACI</name>
<keyword evidence="3" id="KW-0969">Cilium</keyword>
<evidence type="ECO:0000313" key="3">
    <source>
        <dbReference type="EMBL" id="MFC5628086.1"/>
    </source>
</evidence>
<dbReference type="InterPro" id="IPR052563">
    <property type="entry name" value="FliK"/>
</dbReference>
<evidence type="ECO:0000259" key="2">
    <source>
        <dbReference type="Pfam" id="PF02120"/>
    </source>
</evidence>
<dbReference type="CDD" id="cd17470">
    <property type="entry name" value="T3SS_Flik_C"/>
    <property type="match status" value="1"/>
</dbReference>